<sequence length="110" mass="11908">MMFDQILETLRDNGKSGAAYTKTIALAEQAMKDDAERAVAYGLLCELGERFLESTGRLPVTSVQIDKAFEEFSKATNDLKAAYDKGDAGETLQTVNAIATLSRTPLDLSA</sequence>
<protein>
    <submittedName>
        <fullName evidence="1">Uncharacterized protein</fullName>
    </submittedName>
</protein>
<accession>A0A916R2J6</accession>
<dbReference type="RefSeq" id="WP_188677638.1">
    <property type="nucleotide sequence ID" value="NZ_BMKA01000005.1"/>
</dbReference>
<keyword evidence="2" id="KW-1185">Reference proteome</keyword>
<evidence type="ECO:0000313" key="1">
    <source>
        <dbReference type="EMBL" id="GGA28389.1"/>
    </source>
</evidence>
<dbReference type="EMBL" id="BMKA01000005">
    <property type="protein sequence ID" value="GGA28389.1"/>
    <property type="molecule type" value="Genomic_DNA"/>
</dbReference>
<reference evidence="1" key="2">
    <citation type="submission" date="2020-09" db="EMBL/GenBank/DDBJ databases">
        <authorList>
            <person name="Sun Q."/>
            <person name="Zhou Y."/>
        </authorList>
    </citation>
    <scope>NUCLEOTIDE SEQUENCE</scope>
    <source>
        <strain evidence="1">CGMCC 1.15880</strain>
    </source>
</reference>
<reference evidence="1" key="1">
    <citation type="journal article" date="2014" name="Int. J. Syst. Evol. Microbiol.">
        <title>Complete genome sequence of Corynebacterium casei LMG S-19264T (=DSM 44701T), isolated from a smear-ripened cheese.</title>
        <authorList>
            <consortium name="US DOE Joint Genome Institute (JGI-PGF)"/>
            <person name="Walter F."/>
            <person name="Albersmeier A."/>
            <person name="Kalinowski J."/>
            <person name="Ruckert C."/>
        </authorList>
    </citation>
    <scope>NUCLEOTIDE SEQUENCE</scope>
    <source>
        <strain evidence="1">CGMCC 1.15880</strain>
    </source>
</reference>
<evidence type="ECO:0000313" key="2">
    <source>
        <dbReference type="Proteomes" id="UP000628017"/>
    </source>
</evidence>
<name>A0A916R2J6_9RHOB</name>
<organism evidence="1 2">
    <name type="scientific">Neptunicoccus cionae</name>
    <dbReference type="NCBI Taxonomy" id="2035344"/>
    <lineage>
        <taxon>Bacteria</taxon>
        <taxon>Pseudomonadati</taxon>
        <taxon>Pseudomonadota</taxon>
        <taxon>Alphaproteobacteria</taxon>
        <taxon>Rhodobacterales</taxon>
        <taxon>Paracoccaceae</taxon>
        <taxon>Neptunicoccus</taxon>
    </lineage>
</organism>
<dbReference type="Proteomes" id="UP000628017">
    <property type="component" value="Unassembled WGS sequence"/>
</dbReference>
<gene>
    <name evidence="1" type="ORF">GCM10011498_31860</name>
</gene>
<comment type="caution">
    <text evidence="1">The sequence shown here is derived from an EMBL/GenBank/DDBJ whole genome shotgun (WGS) entry which is preliminary data.</text>
</comment>
<proteinExistence type="predicted"/>
<dbReference type="AlphaFoldDB" id="A0A916R2J6"/>